<keyword evidence="1" id="KW-1133">Transmembrane helix</keyword>
<dbReference type="RefSeq" id="WP_176764133.1">
    <property type="nucleotide sequence ID" value="NZ_FNAG01000005.1"/>
</dbReference>
<accession>A0A1G6WSG4</accession>
<gene>
    <name evidence="2" type="ORF">SAMN04488509_105143</name>
</gene>
<keyword evidence="3" id="KW-1185">Reference proteome</keyword>
<evidence type="ECO:0000313" key="3">
    <source>
        <dbReference type="Proteomes" id="UP000199603"/>
    </source>
</evidence>
<dbReference type="GO" id="GO:0015097">
    <property type="term" value="F:mercury ion transmembrane transporter activity"/>
    <property type="evidence" value="ECO:0007669"/>
    <property type="project" value="InterPro"/>
</dbReference>
<feature type="transmembrane region" description="Helical" evidence="1">
    <location>
        <begin position="62"/>
        <end position="79"/>
    </location>
</feature>
<feature type="transmembrane region" description="Helical" evidence="1">
    <location>
        <begin position="110"/>
        <end position="129"/>
    </location>
</feature>
<keyword evidence="1" id="KW-0812">Transmembrane</keyword>
<dbReference type="Pfam" id="PF03203">
    <property type="entry name" value="MerC"/>
    <property type="match status" value="1"/>
</dbReference>
<dbReference type="AlphaFoldDB" id="A0A1G6WSG4"/>
<evidence type="ECO:0000313" key="2">
    <source>
        <dbReference type="EMBL" id="SDD68739.1"/>
    </source>
</evidence>
<protein>
    <submittedName>
        <fullName evidence="2">MerC mercury resistance protein</fullName>
    </submittedName>
</protein>
<organism evidence="2 3">
    <name type="scientific">Aquimonas voraii</name>
    <dbReference type="NCBI Taxonomy" id="265719"/>
    <lineage>
        <taxon>Bacteria</taxon>
        <taxon>Pseudomonadati</taxon>
        <taxon>Pseudomonadota</taxon>
        <taxon>Gammaproteobacteria</taxon>
        <taxon>Lysobacterales</taxon>
        <taxon>Lysobacteraceae</taxon>
        <taxon>Aquimonas</taxon>
    </lineage>
</organism>
<dbReference type="STRING" id="265719.SAMN04488509_105143"/>
<proteinExistence type="predicted"/>
<dbReference type="InterPro" id="IPR004891">
    <property type="entry name" value="Mercury-R_MerC"/>
</dbReference>
<dbReference type="Proteomes" id="UP000199603">
    <property type="component" value="Unassembled WGS sequence"/>
</dbReference>
<feature type="transmembrane region" description="Helical" evidence="1">
    <location>
        <begin position="86"/>
        <end position="104"/>
    </location>
</feature>
<dbReference type="EMBL" id="FNAG01000005">
    <property type="protein sequence ID" value="SDD68739.1"/>
    <property type="molecule type" value="Genomic_DNA"/>
</dbReference>
<dbReference type="GO" id="GO:0016020">
    <property type="term" value="C:membrane"/>
    <property type="evidence" value="ECO:0007669"/>
    <property type="project" value="InterPro"/>
</dbReference>
<evidence type="ECO:0000256" key="1">
    <source>
        <dbReference type="SAM" id="Phobius"/>
    </source>
</evidence>
<keyword evidence="1" id="KW-0472">Membrane</keyword>
<feature type="transmembrane region" description="Helical" evidence="1">
    <location>
        <begin position="21"/>
        <end position="42"/>
    </location>
</feature>
<name>A0A1G6WSG4_9GAMM</name>
<reference evidence="2 3" key="1">
    <citation type="submission" date="2016-10" db="EMBL/GenBank/DDBJ databases">
        <authorList>
            <person name="de Groot N.N."/>
        </authorList>
    </citation>
    <scope>NUCLEOTIDE SEQUENCE [LARGE SCALE GENOMIC DNA]</scope>
    <source>
        <strain evidence="2 3">DSM 16957</strain>
    </source>
</reference>
<sequence length="139" mass="15006">MSSPAGRGSPRAWVDRFGLGLAVLCALHCLATAAVLIGFPALWLKLRYQAPQFLWLFEAERWIAGLSLAIAALALLLALRKLRAPGARSLLLLGAGSVSLGLWWPPLAHSLWSVPAVSGGALMIALGHYRQLRGWRRCS</sequence>